<gene>
    <name evidence="2" type="ORF">BSAL_59310</name>
</gene>
<dbReference type="AlphaFoldDB" id="A0A0S4ITP8"/>
<dbReference type="VEuPathDB" id="TriTrypDB:BSAL_59310"/>
<name>A0A0S4ITP8_BODSA</name>
<sequence length="119" mass="12932">MLVGTDPDDVLDKFLEYLRAAPYPLRLVWDKSPKDAARGGAPPAEQLSSPSSPRRAGEMSTPPPHATPSSWVALVKTTWSNSSRRLMIQRSVSGTMLESAGPSTPEANAIVARLWRYVA</sequence>
<evidence type="ECO:0000313" key="3">
    <source>
        <dbReference type="Proteomes" id="UP000051952"/>
    </source>
</evidence>
<evidence type="ECO:0000313" key="2">
    <source>
        <dbReference type="EMBL" id="CUF12048.1"/>
    </source>
</evidence>
<keyword evidence="3" id="KW-1185">Reference proteome</keyword>
<dbReference type="EMBL" id="CYKH01000242">
    <property type="protein sequence ID" value="CUF12048.1"/>
    <property type="molecule type" value="Genomic_DNA"/>
</dbReference>
<accession>A0A0S4ITP8</accession>
<feature type="region of interest" description="Disordered" evidence="1">
    <location>
        <begin position="34"/>
        <end position="69"/>
    </location>
</feature>
<protein>
    <submittedName>
        <fullName evidence="2">Uncharacterized protein</fullName>
    </submittedName>
</protein>
<dbReference type="Proteomes" id="UP000051952">
    <property type="component" value="Unassembled WGS sequence"/>
</dbReference>
<evidence type="ECO:0000256" key="1">
    <source>
        <dbReference type="SAM" id="MobiDB-lite"/>
    </source>
</evidence>
<proteinExistence type="predicted"/>
<reference evidence="3" key="1">
    <citation type="submission" date="2015-09" db="EMBL/GenBank/DDBJ databases">
        <authorList>
            <consortium name="Pathogen Informatics"/>
        </authorList>
    </citation>
    <scope>NUCLEOTIDE SEQUENCE [LARGE SCALE GENOMIC DNA]</scope>
    <source>
        <strain evidence="3">Lake Konstanz</strain>
    </source>
</reference>
<organism evidence="2 3">
    <name type="scientific">Bodo saltans</name>
    <name type="common">Flagellated protozoan</name>
    <dbReference type="NCBI Taxonomy" id="75058"/>
    <lineage>
        <taxon>Eukaryota</taxon>
        <taxon>Discoba</taxon>
        <taxon>Euglenozoa</taxon>
        <taxon>Kinetoplastea</taxon>
        <taxon>Metakinetoplastina</taxon>
        <taxon>Eubodonida</taxon>
        <taxon>Bodonidae</taxon>
        <taxon>Bodo</taxon>
    </lineage>
</organism>